<dbReference type="GO" id="GO:0000030">
    <property type="term" value="F:mannosyltransferase activity"/>
    <property type="evidence" value="ECO:0007669"/>
    <property type="project" value="InterPro"/>
</dbReference>
<keyword evidence="9" id="KW-0460">Magnesium</keyword>
<evidence type="ECO:0000256" key="5">
    <source>
        <dbReference type="ARBA" id="ARBA00022679"/>
    </source>
</evidence>
<dbReference type="InterPro" id="IPR008949">
    <property type="entry name" value="Isoprenoid_synthase_dom_sf"/>
</dbReference>
<dbReference type="SUPFAM" id="SSF48576">
    <property type="entry name" value="Terpenoid synthases"/>
    <property type="match status" value="1"/>
</dbReference>
<comment type="subcellular location">
    <subcellularLocation>
        <location evidence="1">Endoplasmic reticulum membrane</location>
        <topology evidence="1">Single-pass membrane protein</topology>
    </subcellularLocation>
</comment>
<dbReference type="GO" id="GO:0042811">
    <property type="term" value="P:pheromone biosynthetic process"/>
    <property type="evidence" value="ECO:0007669"/>
    <property type="project" value="UniProtKB-ARBA"/>
</dbReference>
<keyword evidence="6" id="KW-0812">Transmembrane</keyword>
<dbReference type="GO" id="GO:0046872">
    <property type="term" value="F:metal ion binding"/>
    <property type="evidence" value="ECO:0007669"/>
    <property type="project" value="UniProtKB-KW"/>
</dbReference>
<evidence type="ECO:0000256" key="3">
    <source>
        <dbReference type="ARBA" id="ARBA00009658"/>
    </source>
</evidence>
<dbReference type="InterPro" id="IPR000163">
    <property type="entry name" value="Prohibitin"/>
</dbReference>
<dbReference type="PRINTS" id="PR00679">
    <property type="entry name" value="PROHIBITIN"/>
</dbReference>
<dbReference type="PANTHER" id="PTHR13036">
    <property type="entry name" value="BETA1,4 MANNOSYLTRANSFERASE"/>
    <property type="match status" value="1"/>
</dbReference>
<dbReference type="GO" id="GO:0008299">
    <property type="term" value="P:isoprenoid biosynthetic process"/>
    <property type="evidence" value="ECO:0007669"/>
    <property type="project" value="InterPro"/>
</dbReference>
<keyword evidence="7" id="KW-0479">Metal-binding</keyword>
<dbReference type="GO" id="GO:0005789">
    <property type="term" value="C:endoplasmic reticulum membrane"/>
    <property type="evidence" value="ECO:0007669"/>
    <property type="project" value="UniProtKB-SubCell"/>
</dbReference>
<keyword evidence="8" id="KW-0256">Endoplasmic reticulum</keyword>
<evidence type="ECO:0000256" key="2">
    <source>
        <dbReference type="ARBA" id="ARBA00004922"/>
    </source>
</evidence>
<dbReference type="Pfam" id="PF13692">
    <property type="entry name" value="Glyco_trans_1_4"/>
    <property type="match status" value="1"/>
</dbReference>
<keyword evidence="5" id="KW-0808">Transferase</keyword>
<comment type="pathway">
    <text evidence="2">Protein modification; protein glycosylation.</text>
</comment>
<evidence type="ECO:0000256" key="1">
    <source>
        <dbReference type="ARBA" id="ARBA00004389"/>
    </source>
</evidence>
<gene>
    <name evidence="12" type="ORF">CTOB1V02_LOCUS4119</name>
</gene>
<dbReference type="Pfam" id="PF00348">
    <property type="entry name" value="polyprenyl_synt"/>
    <property type="match status" value="1"/>
</dbReference>
<dbReference type="SMART" id="SM00244">
    <property type="entry name" value="PHB"/>
    <property type="match status" value="1"/>
</dbReference>
<keyword evidence="10" id="KW-1133">Transmembrane helix</keyword>
<dbReference type="InterPro" id="IPR033749">
    <property type="entry name" value="Polyprenyl_synt_CS"/>
</dbReference>
<dbReference type="SUPFAM" id="SSF117892">
    <property type="entry name" value="Band 7/SPFH domain"/>
    <property type="match status" value="1"/>
</dbReference>
<dbReference type="CDD" id="cd03401">
    <property type="entry name" value="SPFH_prohibitin"/>
    <property type="match status" value="1"/>
</dbReference>
<name>A0A7R8W750_9CRUS</name>
<dbReference type="GO" id="GO:0004659">
    <property type="term" value="F:prenyltransferase activity"/>
    <property type="evidence" value="ECO:0007669"/>
    <property type="project" value="InterPro"/>
</dbReference>
<dbReference type="InterPro" id="IPR036013">
    <property type="entry name" value="Band_7/SPFH_dom_sf"/>
</dbReference>
<dbReference type="Gene3D" id="1.10.600.10">
    <property type="entry name" value="Farnesyl Diphosphate Synthase"/>
    <property type="match status" value="1"/>
</dbReference>
<evidence type="ECO:0000256" key="11">
    <source>
        <dbReference type="ARBA" id="ARBA00023136"/>
    </source>
</evidence>
<accession>A0A7R8W750</accession>
<comment type="similarity">
    <text evidence="3">Belongs to the prohibitin family.</text>
</comment>
<evidence type="ECO:0000256" key="4">
    <source>
        <dbReference type="ARBA" id="ARBA00022676"/>
    </source>
</evidence>
<dbReference type="Gene3D" id="3.40.50.2000">
    <property type="entry name" value="Glycogen Phosphorylase B"/>
    <property type="match status" value="1"/>
</dbReference>
<evidence type="ECO:0000256" key="7">
    <source>
        <dbReference type="ARBA" id="ARBA00022723"/>
    </source>
</evidence>
<dbReference type="SUPFAM" id="SSF53756">
    <property type="entry name" value="UDP-Glycosyltransferase/glycogen phosphorylase"/>
    <property type="match status" value="2"/>
</dbReference>
<organism evidence="12">
    <name type="scientific">Cyprideis torosa</name>
    <dbReference type="NCBI Taxonomy" id="163714"/>
    <lineage>
        <taxon>Eukaryota</taxon>
        <taxon>Metazoa</taxon>
        <taxon>Ecdysozoa</taxon>
        <taxon>Arthropoda</taxon>
        <taxon>Crustacea</taxon>
        <taxon>Oligostraca</taxon>
        <taxon>Ostracoda</taxon>
        <taxon>Podocopa</taxon>
        <taxon>Podocopida</taxon>
        <taxon>Cytherocopina</taxon>
        <taxon>Cytheroidea</taxon>
        <taxon>Cytherideidae</taxon>
        <taxon>Cyprideis</taxon>
    </lineage>
</organism>
<reference evidence="12" key="1">
    <citation type="submission" date="2020-11" db="EMBL/GenBank/DDBJ databases">
        <authorList>
            <person name="Tran Van P."/>
        </authorList>
    </citation>
    <scope>NUCLEOTIDE SEQUENCE</scope>
</reference>
<dbReference type="PANTHER" id="PTHR13036:SF0">
    <property type="entry name" value="CHITOBIOSYLDIPHOSPHODOLICHOL BETA-MANNOSYLTRANSFERASE"/>
    <property type="match status" value="1"/>
</dbReference>
<dbReference type="EMBL" id="OB660771">
    <property type="protein sequence ID" value="CAD7226195.1"/>
    <property type="molecule type" value="Genomic_DNA"/>
</dbReference>
<keyword evidence="11" id="KW-0472">Membrane</keyword>
<evidence type="ECO:0000313" key="12">
    <source>
        <dbReference type="EMBL" id="CAD7226195.1"/>
    </source>
</evidence>
<dbReference type="OrthoDB" id="275637at2759"/>
<evidence type="ECO:0000256" key="6">
    <source>
        <dbReference type="ARBA" id="ARBA00022692"/>
    </source>
</evidence>
<dbReference type="Pfam" id="PF01145">
    <property type="entry name" value="Band_7"/>
    <property type="match status" value="1"/>
</dbReference>
<dbReference type="Gene3D" id="3.30.479.30">
    <property type="entry name" value="Band 7 domain"/>
    <property type="match status" value="1"/>
</dbReference>
<evidence type="ECO:0000256" key="9">
    <source>
        <dbReference type="ARBA" id="ARBA00022842"/>
    </source>
</evidence>
<dbReference type="InterPro" id="IPR000092">
    <property type="entry name" value="Polyprenyl_synt"/>
</dbReference>
<keyword evidence="4" id="KW-0328">Glycosyltransferase</keyword>
<proteinExistence type="inferred from homology"/>
<dbReference type="InterPro" id="IPR026051">
    <property type="entry name" value="ALG1-like"/>
</dbReference>
<protein>
    <submittedName>
        <fullName evidence="12">Uncharacterized protein</fullName>
    </submittedName>
</protein>
<dbReference type="FunFam" id="3.30.479.30:FF:000001">
    <property type="entry name" value="Prohibitin 2"/>
    <property type="match status" value="1"/>
</dbReference>
<sequence>MADPQEVVIGVLVLGDIGRSPRMMNHALSFARKGHSVRLMGYNDSEVLPEIIDDPRIQIVPIRQPGGNAGSVSSWRRYAIYLWKLLFLMCQLFSMLPSLFRCSFIVVQNPPSLPSLPFALVVSWLTFGQTKLLIDWHNYGASILSLTLRTSHPLVRLCAAVENFCGRRSHGNLCVSQAMQKDLKTKGIQYVPRNSGSLNLIKFFDNLNMLEHEHPVVIFLSVSSWRRYAIYLWKLLFLMCQLFSMLPSLFRCSFIVVQNPPSLPSLPFALVVSWLTFGQTKLLIDWHNYGASILSLTLRTSHPLVRLCATVEDFSLLPATQEDSATRIVLSSTSWTPDEDFQILLTALDDYETESTAQPSIFPALVCIITGKGPLKAHYEREIAARAWQRVRVIAPWLEADEYPRVVVSSWRRYAIYLWKLLFLMCQLFSMLPSLFRCSFIVVQNPPSLPSLPFALVVSWLTFGQTKLLIDWHNYGASILSLTLRTSHPLVRLCAAVENFCGRRSHGNLCVSQAMQKDLKTKGIQAHVLYDRAASRFHPLSASQKQDTLKSLASRYPALLPATQEDSATRIVLSSTSWTPDEDFQILLTALDDYETESTAQPSIFPALVCIITGKGPLKAHYEREIAARAWQRVRVIAPWLEADEYPRVVASADIGVCLHTSSSGLDLPMKVVDMLATGLPVLAVEFPCIHELVRDNENGRLFRTSRELSSALCEWFALEDYNSRRQRFVNAALEFRKISWDDAWSESCYDVFISPKRLEMFRQLFRCGSVVLPRHSNAFTFQPSACNVSTVASEIFEAYMTVDRKVFDKYFPVLMEKVLDFPKIIPDHPSLKEFVKEVLQYNTTRGKKARGRTLVRSYIECAGDHLNYPTLEKAIIVGWCNEIMQGSFVIVDDFQDKSTLRRGVPCWHTLRGYEEGAIAHGYLLYSLLFHVLTSFKDEEWCEGIMRLFHKCGHLSALGARMSHSRRLPDGRPDFTVLTPEHHRKVIIRKSMHYTFELPIVSGMHIGGVRDPDVLSAVTKILEEIDMVFQINDDYLDIYGDPKMTGKAAGQDIREAMPNWFIGQALSLADENQLKVLESNLGVATDESAAKVMDIFGELELENRYTKFQRQKHVEVEKIFKIGVGMVVVGGFLSSAIFNVDGGQRAIIFDRIHGLQNKIIGEGTHLILPWLQKPIIFDVRSQPKTVPVVTGSKDLQNVQTTLRVLFRPLPDRLPEIYSTLGSDYGNRVLPSITSEVLKSVVAQFDASDLITKRELVSERIAELLEKRAAHFGIVFDDISLTHLSFGREFTNAVEQKQVAQQEAESARFLVEKAEFLKTAAIVAAEGDAIAAKLIADALNSAGEGLVELRRIETCEEIALELSHAANVTYLPVLPLLIGLCRNQKKGLGLDTMVSVSNIWDFDLDEKSKYLFGFDGQVSQLDEQEKIELT</sequence>
<dbReference type="InterPro" id="IPR001107">
    <property type="entry name" value="Band_7"/>
</dbReference>
<evidence type="ECO:0000256" key="8">
    <source>
        <dbReference type="ARBA" id="ARBA00022824"/>
    </source>
</evidence>
<evidence type="ECO:0000256" key="10">
    <source>
        <dbReference type="ARBA" id="ARBA00022989"/>
    </source>
</evidence>
<dbReference type="PROSITE" id="PS00723">
    <property type="entry name" value="POLYPRENYL_SYNTHASE_1"/>
    <property type="match status" value="1"/>
</dbReference>